<dbReference type="Proteomes" id="UP000738431">
    <property type="component" value="Chromosome"/>
</dbReference>
<dbReference type="RefSeq" id="WP_221032013.1">
    <property type="nucleotide sequence ID" value="NZ_CP139781.1"/>
</dbReference>
<name>A0ABZ1CEZ0_9BACT</name>
<dbReference type="Gene3D" id="2.130.10.10">
    <property type="entry name" value="YVTN repeat-like/Quinoprotein amine dehydrogenase"/>
    <property type="match status" value="1"/>
</dbReference>
<sequence length="393" mass="40530">MTDPAFDSGVPLLWTCSPGGAVCSIQTLAVADDGGTVVAGTYCGQPGLWAEQAESRPPMPVVQSVYCLNGDGGVRWRDAVTGWTGVCSVAVSGNGRFVAAGGEYQEEAPQGFVRAYDADSGAVLLKHRTVRRVNQVALSRDGLWLVAAAERVEVFCRVLDTDGFSKVGDYAPDERAGAVINAVGLADDGTTIVWQAADGRVGVLSNSGGMLVPLKEFDLPDGESFRVLAVATDGGQFVVGSSAGWVRCFETSAFLRTGQPIWARRVAEGEQVAALAIAEPMGQVVVAVQAGEGGTVQRWAGESDGTVATRAERRLAGSPQNLIWHGASESIVAVEGGGGAVASWPVNEATTAGGQTGWRRELPESGSSALAVAREAGVLVMDVGGGAVACFSN</sequence>
<organism evidence="1 2">
    <name type="scientific">Actomonas aquatica</name>
    <dbReference type="NCBI Taxonomy" id="2866162"/>
    <lineage>
        <taxon>Bacteria</taxon>
        <taxon>Pseudomonadati</taxon>
        <taxon>Verrucomicrobiota</taxon>
        <taxon>Opitutia</taxon>
        <taxon>Opitutales</taxon>
        <taxon>Opitutaceae</taxon>
        <taxon>Actomonas</taxon>
    </lineage>
</organism>
<evidence type="ECO:0008006" key="3">
    <source>
        <dbReference type="Google" id="ProtNLM"/>
    </source>
</evidence>
<keyword evidence="2" id="KW-1185">Reference proteome</keyword>
<dbReference type="InterPro" id="IPR011047">
    <property type="entry name" value="Quinoprotein_ADH-like_sf"/>
</dbReference>
<evidence type="ECO:0000313" key="2">
    <source>
        <dbReference type="Proteomes" id="UP000738431"/>
    </source>
</evidence>
<dbReference type="InterPro" id="IPR015943">
    <property type="entry name" value="WD40/YVTN_repeat-like_dom_sf"/>
</dbReference>
<accession>A0ABZ1CEZ0</accession>
<reference evidence="1 2" key="1">
    <citation type="submission" date="2021-08" db="EMBL/GenBank/DDBJ databases">
        <authorList>
            <person name="Zhang D."/>
            <person name="Zhang A."/>
            <person name="Wang L."/>
        </authorList>
    </citation>
    <scope>NUCLEOTIDE SEQUENCE [LARGE SCALE GENOMIC DNA]</scope>
    <source>
        <strain evidence="1 2">WL0086</strain>
    </source>
</reference>
<protein>
    <recommendedName>
        <fullName evidence="3">Anaphase-promoting complex subunit 4 WD40 domain-containing protein</fullName>
    </recommendedName>
</protein>
<proteinExistence type="predicted"/>
<dbReference type="EMBL" id="CP139781">
    <property type="protein sequence ID" value="WRQ90063.1"/>
    <property type="molecule type" value="Genomic_DNA"/>
</dbReference>
<reference evidence="1 2" key="2">
    <citation type="submission" date="2023-12" db="EMBL/GenBank/DDBJ databases">
        <title>Description of an unclassified Opitutus bacterium of Verrucomicrobiota.</title>
        <authorList>
            <person name="Zhang D.-F."/>
        </authorList>
    </citation>
    <scope>NUCLEOTIDE SEQUENCE [LARGE SCALE GENOMIC DNA]</scope>
    <source>
        <strain evidence="1 2">WL0086</strain>
    </source>
</reference>
<evidence type="ECO:0000313" key="1">
    <source>
        <dbReference type="EMBL" id="WRQ90063.1"/>
    </source>
</evidence>
<dbReference type="SUPFAM" id="SSF50998">
    <property type="entry name" value="Quinoprotein alcohol dehydrogenase-like"/>
    <property type="match status" value="2"/>
</dbReference>
<gene>
    <name evidence="1" type="ORF">K1X11_011645</name>
</gene>